<dbReference type="PANTHER" id="PTHR45973:SF9">
    <property type="entry name" value="LEUCINE-RICH REPEAT-CONTAINING PROTEIN 46"/>
    <property type="match status" value="1"/>
</dbReference>
<dbReference type="InterPro" id="IPR032675">
    <property type="entry name" value="LRR_dom_sf"/>
</dbReference>
<evidence type="ECO:0000256" key="6">
    <source>
        <dbReference type="SAM" id="Coils"/>
    </source>
</evidence>
<feature type="transmembrane region" description="Helical" evidence="8">
    <location>
        <begin position="1004"/>
        <end position="1027"/>
    </location>
</feature>
<dbReference type="PANTHER" id="PTHR45973">
    <property type="entry name" value="PROTEIN PHOSPHATASE 1 REGULATORY SUBUNIT SDS22-RELATED"/>
    <property type="match status" value="1"/>
</dbReference>
<dbReference type="InterPro" id="IPR004821">
    <property type="entry name" value="Cyt_trans-like"/>
</dbReference>
<keyword evidence="8" id="KW-0812">Transmembrane</keyword>
<keyword evidence="6" id="KW-0175">Coiled coil</keyword>
<feature type="coiled-coil region" evidence="6">
    <location>
        <begin position="1266"/>
        <end position="1300"/>
    </location>
</feature>
<gene>
    <name evidence="10" type="ORF">P3T76_003865</name>
</gene>
<feature type="transmembrane region" description="Helical" evidence="8">
    <location>
        <begin position="967"/>
        <end position="984"/>
    </location>
</feature>
<feature type="compositionally biased region" description="Basic and acidic residues" evidence="7">
    <location>
        <begin position="1240"/>
        <end position="1254"/>
    </location>
</feature>
<evidence type="ECO:0000256" key="3">
    <source>
        <dbReference type="ARBA" id="ARBA00022737"/>
    </source>
</evidence>
<proteinExistence type="predicted"/>
<evidence type="ECO:0000256" key="8">
    <source>
        <dbReference type="SAM" id="Phobius"/>
    </source>
</evidence>
<organism evidence="10 11">
    <name type="scientific">Phytophthora citrophthora</name>
    <dbReference type="NCBI Taxonomy" id="4793"/>
    <lineage>
        <taxon>Eukaryota</taxon>
        <taxon>Sar</taxon>
        <taxon>Stramenopiles</taxon>
        <taxon>Oomycota</taxon>
        <taxon>Peronosporomycetes</taxon>
        <taxon>Peronosporales</taxon>
        <taxon>Peronosporaceae</taxon>
        <taxon>Phytophthora</taxon>
    </lineage>
</organism>
<keyword evidence="2" id="KW-0433">Leucine-rich repeat</keyword>
<evidence type="ECO:0000313" key="10">
    <source>
        <dbReference type="EMBL" id="KAK1945332.1"/>
    </source>
</evidence>
<dbReference type="SUPFAM" id="SSF52058">
    <property type="entry name" value="L domain-like"/>
    <property type="match status" value="1"/>
</dbReference>
<comment type="subcellular location">
    <subcellularLocation>
        <location evidence="1">Cell projection</location>
        <location evidence="1">Cilium</location>
    </subcellularLocation>
</comment>
<dbReference type="SUPFAM" id="SSF52374">
    <property type="entry name" value="Nucleotidylyl transferase"/>
    <property type="match status" value="1"/>
</dbReference>
<dbReference type="Pfam" id="PF01467">
    <property type="entry name" value="CTP_transf_like"/>
    <property type="match status" value="1"/>
</dbReference>
<dbReference type="Gene3D" id="3.40.50.620">
    <property type="entry name" value="HUPs"/>
    <property type="match status" value="1"/>
</dbReference>
<evidence type="ECO:0000256" key="2">
    <source>
        <dbReference type="ARBA" id="ARBA00022614"/>
    </source>
</evidence>
<feature type="transmembrane region" description="Helical" evidence="8">
    <location>
        <begin position="1074"/>
        <end position="1093"/>
    </location>
</feature>
<feature type="region of interest" description="Disordered" evidence="7">
    <location>
        <begin position="524"/>
        <end position="543"/>
    </location>
</feature>
<accession>A0AAD9GV29</accession>
<evidence type="ECO:0000256" key="7">
    <source>
        <dbReference type="SAM" id="MobiDB-lite"/>
    </source>
</evidence>
<sequence length="1772" mass="201096">MAQDGIFTSTSITELTGENEHDQIEEIEVIFGNFERIGRDALRKCSNLYKFTMVNCNLTEISSFEPVGATLVHLCLSNQNISKINGLSALYELRHLYLQQNRISRIEGLESCRKLQTLWLYENCLTVVDNLGFCSDLRELWLQDNKIQTLKASNGGISELVNLQRLNVANNRIRDVDEFDHLRKLIVLRQLTFADEHFGSNPIVSHPDYRPIAITILKQVRKLHSINANELRQLDGILVGSAERLTAEDQFFTQSIEFSDQLAELTLAYQQELRSIATRKERGTSNAQILQQELIESLNSVEACVTAGQAQIEEEKRRQLQLREQNSQLLRENITELQQDFYARIKEQHDREERKLAEEERDYEIMELEAMAEQSQALTIATLQNSFPRKIAFQQLLQHMPDYRFIADNFRRPTNQQQEVVYGEDDREVHLLQIYRFFHDDLSSAFEENTRRVEKEASIGDSQGCELYLYTVADDDKVVSLLQNGLATADHNETTRSSMDEWIFLFSNPLIALQFYTGTIGKLEPLSDESDDDSSSQTSLEESEPLVESFNLLLCQVRMQHTIELFHPESVRFSSLEELHSVASPRGSALPPPPTAFLQLELGGRDSWSASPSGGHVYMARRGVIHAHILPQFLLLCSKRHEISNHCEGRRVEDQNQDSEALLTQFQLKLRAEVDAYHSRLYQEMDPATIRVRSHFQQESEQLQQRLQDNEDKISQEKLEQERILRSLRGEKTERRRNHLIPHLFPWMIRPMDMMGNGSSDALPRAPSSSALSERSPLLRALGQGESTSFEGSYMSMPAPNSDGRLSDTGQFQPLIYAEKALAALLNGVLLYALGCVIGVALVSLNFEGVFGARRVNWWLIFLPFWLVNVAMLYAHVRSIRHAKTLRRWADVESMSNEPLLPLLRRIVLVYAISFPLTVLLLWSELAFCASLQNTSVTSLYICYAPLMVIQVAFIVRYLLCRSDSTLPGVCWVLLFVFTLLLAYQTDTQRRFRSLEMTQPPVSWWIVFAPLFAFELLMTGSLLLVLYNEFSGIYRLTRWQLAASVLYSLALVSAVSGELMLLEQVDYHWGTFTFPSGMMCFGLVCACVAMYIVGRHHVEELMASKGGAVPVPLTRTADGWITSHAVVEQWVLFGDIYLTPQGLQLRNQKARRNSGVESEAAGTRIIRQVKGLLTRVKSEENIGDDDPEHRIRNVLRRKTSGSYSDIMLEVVDTPKTPNDAKLAMRRKRALPTPQKTSLDNTHDGNGRQIHRLEDDPSLQMLTPRSLAKSMTELEALRSRVQELEQQLARHQIEALTLSKSKLPPLLTHGAQPEVSFPSVGLHANGVKSTSELRTVSISSPRDRIATAPAPTSRALNVVSPLGYPLADGTRTFAFVSSSTNPSSPARSPHFEETKITIGQEGEAATFATSQRNRLYQILKRLNTIATIPEDELILLKKLVDAEIGDVIKFLLEIESEQSSTVICNKLALLVKEGSPSKHRSLVRPELPSRHPVWSIQYPLLKVAQNLEQLRGAASSSASSPSKKTDVIVLVSSGAYNPVHMLHIRAFYVARQYVESNYKFPVVGAFISPSHDTYVRVKNRRNPREMITKRHRLGLIETAVASSSWIEVDKWEITRRRVLDYLSTLTHAREMCESHFPQFRFHVMYVCGCNTVVKLSHSALRDEGFGCITVCRPAQTDMVIKQLGKALSKTTTIVEDTGVLPCDLERATSFRVRQALTDVRTNGDKIEIMVGKPVFNYFLQHEIGYKIAGKTSWTDEDKQWRREDLTYVEYNES</sequence>
<dbReference type="InterPro" id="IPR014729">
    <property type="entry name" value="Rossmann-like_a/b/a_fold"/>
</dbReference>
<dbReference type="InterPro" id="IPR001611">
    <property type="entry name" value="Leu-rich_rpt"/>
</dbReference>
<keyword evidence="8" id="KW-1133">Transmembrane helix</keyword>
<feature type="transmembrane region" description="Helical" evidence="8">
    <location>
        <begin position="821"/>
        <end position="844"/>
    </location>
</feature>
<dbReference type="Gene3D" id="3.80.10.10">
    <property type="entry name" value="Ribonuclease Inhibitor"/>
    <property type="match status" value="2"/>
</dbReference>
<dbReference type="EMBL" id="JASMQC010000005">
    <property type="protein sequence ID" value="KAK1945332.1"/>
    <property type="molecule type" value="Genomic_DNA"/>
</dbReference>
<feature type="region of interest" description="Disordered" evidence="7">
    <location>
        <begin position="1227"/>
        <end position="1259"/>
    </location>
</feature>
<keyword evidence="4" id="KW-0969">Cilium</keyword>
<evidence type="ECO:0000256" key="5">
    <source>
        <dbReference type="ARBA" id="ARBA00023273"/>
    </source>
</evidence>
<feature type="transmembrane region" description="Helical" evidence="8">
    <location>
        <begin position="908"/>
        <end position="933"/>
    </location>
</feature>
<keyword evidence="3" id="KW-0677">Repeat</keyword>
<dbReference type="InterPro" id="IPR050576">
    <property type="entry name" value="Cilia_flagella_integrity"/>
</dbReference>
<dbReference type="GO" id="GO:0003824">
    <property type="term" value="F:catalytic activity"/>
    <property type="evidence" value="ECO:0007669"/>
    <property type="project" value="InterPro"/>
</dbReference>
<dbReference type="PROSITE" id="PS51450">
    <property type="entry name" value="LRR"/>
    <property type="match status" value="4"/>
</dbReference>
<comment type="caution">
    <text evidence="10">The sequence shown here is derived from an EMBL/GenBank/DDBJ whole genome shotgun (WGS) entry which is preliminary data.</text>
</comment>
<evidence type="ECO:0000256" key="4">
    <source>
        <dbReference type="ARBA" id="ARBA00023069"/>
    </source>
</evidence>
<evidence type="ECO:0000313" key="11">
    <source>
        <dbReference type="Proteomes" id="UP001259832"/>
    </source>
</evidence>
<protein>
    <submittedName>
        <fullName evidence="10">Leucine-rich repeat-containing protein 9</fullName>
    </submittedName>
</protein>
<dbReference type="InterPro" id="IPR003591">
    <property type="entry name" value="Leu-rich_rpt_typical-subtyp"/>
</dbReference>
<reference evidence="10" key="1">
    <citation type="submission" date="2023-08" db="EMBL/GenBank/DDBJ databases">
        <title>Reference Genome Resource for the Citrus Pathogen Phytophthora citrophthora.</title>
        <authorList>
            <person name="Moller H."/>
            <person name="Coetzee B."/>
            <person name="Rose L.J."/>
            <person name="Van Niekerk J.M."/>
        </authorList>
    </citation>
    <scope>NUCLEOTIDE SEQUENCE</scope>
    <source>
        <strain evidence="10">STE-U-9442</strain>
    </source>
</reference>
<keyword evidence="11" id="KW-1185">Reference proteome</keyword>
<feature type="domain" description="Cytidyltransferase-like" evidence="9">
    <location>
        <begin position="1533"/>
        <end position="1629"/>
    </location>
</feature>
<dbReference type="Proteomes" id="UP001259832">
    <property type="component" value="Unassembled WGS sequence"/>
</dbReference>
<feature type="coiled-coil region" evidence="6">
    <location>
        <begin position="312"/>
        <end position="376"/>
    </location>
</feature>
<evidence type="ECO:0000259" key="9">
    <source>
        <dbReference type="Pfam" id="PF01467"/>
    </source>
</evidence>
<dbReference type="SMART" id="SM00365">
    <property type="entry name" value="LRR_SD22"/>
    <property type="match status" value="5"/>
</dbReference>
<keyword evidence="5" id="KW-0966">Cell projection</keyword>
<feature type="transmembrane region" description="Helical" evidence="8">
    <location>
        <begin position="1039"/>
        <end position="1062"/>
    </location>
</feature>
<keyword evidence="8" id="KW-0472">Membrane</keyword>
<dbReference type="SMART" id="SM00369">
    <property type="entry name" value="LRR_TYP"/>
    <property type="match status" value="3"/>
</dbReference>
<feature type="transmembrane region" description="Helical" evidence="8">
    <location>
        <begin position="939"/>
        <end position="960"/>
    </location>
</feature>
<evidence type="ECO:0000256" key="1">
    <source>
        <dbReference type="ARBA" id="ARBA00004138"/>
    </source>
</evidence>
<feature type="coiled-coil region" evidence="6">
    <location>
        <begin position="693"/>
        <end position="720"/>
    </location>
</feature>
<name>A0AAD9GV29_9STRA</name>
<feature type="transmembrane region" description="Helical" evidence="8">
    <location>
        <begin position="856"/>
        <end position="877"/>
    </location>
</feature>